<gene>
    <name evidence="2" type="ORF">IWX90DRAFT_272122</name>
</gene>
<keyword evidence="1" id="KW-0732">Signal</keyword>
<comment type="caution">
    <text evidence="2">The sequence shown here is derived from an EMBL/GenBank/DDBJ whole genome shotgun (WGS) entry which is preliminary data.</text>
</comment>
<proteinExistence type="predicted"/>
<reference evidence="2 3" key="1">
    <citation type="journal article" date="2022" name="G3 (Bethesda)">
        <title>Enemy or ally: a genomic approach to elucidate the lifestyle of Phyllosticta citrichinaensis.</title>
        <authorList>
            <person name="Buijs V.A."/>
            <person name="Groenewald J.Z."/>
            <person name="Haridas S."/>
            <person name="LaButti K.M."/>
            <person name="Lipzen A."/>
            <person name="Martin F.M."/>
            <person name="Barry K."/>
            <person name="Grigoriev I.V."/>
            <person name="Crous P.W."/>
            <person name="Seidl M.F."/>
        </authorList>
    </citation>
    <scope>NUCLEOTIDE SEQUENCE [LARGE SCALE GENOMIC DNA]</scope>
    <source>
        <strain evidence="2 3">CBS 129764</strain>
    </source>
</reference>
<protein>
    <recommendedName>
        <fullName evidence="4">Secreted protein</fullName>
    </recommendedName>
</protein>
<accession>A0ABR1XMY2</accession>
<dbReference type="EMBL" id="JBBWUH010000007">
    <property type="protein sequence ID" value="KAK8161528.1"/>
    <property type="molecule type" value="Genomic_DNA"/>
</dbReference>
<feature type="signal peptide" evidence="1">
    <location>
        <begin position="1"/>
        <end position="25"/>
    </location>
</feature>
<dbReference type="Proteomes" id="UP001456524">
    <property type="component" value="Unassembled WGS sequence"/>
</dbReference>
<organism evidence="2 3">
    <name type="scientific">Phyllosticta citrichinensis</name>
    <dbReference type="NCBI Taxonomy" id="1130410"/>
    <lineage>
        <taxon>Eukaryota</taxon>
        <taxon>Fungi</taxon>
        <taxon>Dikarya</taxon>
        <taxon>Ascomycota</taxon>
        <taxon>Pezizomycotina</taxon>
        <taxon>Dothideomycetes</taxon>
        <taxon>Dothideomycetes incertae sedis</taxon>
        <taxon>Botryosphaeriales</taxon>
        <taxon>Phyllostictaceae</taxon>
        <taxon>Phyllosticta</taxon>
    </lineage>
</organism>
<feature type="chain" id="PRO_5046382238" description="Secreted protein" evidence="1">
    <location>
        <begin position="26"/>
        <end position="144"/>
    </location>
</feature>
<name>A0ABR1XMY2_9PEZI</name>
<evidence type="ECO:0008006" key="4">
    <source>
        <dbReference type="Google" id="ProtNLM"/>
    </source>
</evidence>
<sequence length="144" mass="15371">MIAAGPMYAARSAVLLSPVVLLAEAACICLGVELIFSPLCAAASPESPPTVVVRSHEVRGLVCKTPSQALPHRPSGIVMHPSACGLQPLELLHVLALRFRATGQPPAVHPATFVAVAQRQRPYDTRLRVILRIMSCPKTPKKRG</sequence>
<evidence type="ECO:0000256" key="1">
    <source>
        <dbReference type="SAM" id="SignalP"/>
    </source>
</evidence>
<keyword evidence="3" id="KW-1185">Reference proteome</keyword>
<evidence type="ECO:0000313" key="3">
    <source>
        <dbReference type="Proteomes" id="UP001456524"/>
    </source>
</evidence>
<evidence type="ECO:0000313" key="2">
    <source>
        <dbReference type="EMBL" id="KAK8161528.1"/>
    </source>
</evidence>